<evidence type="ECO:0000313" key="6">
    <source>
        <dbReference type="EMBL" id="KRY13315.1"/>
    </source>
</evidence>
<dbReference type="GO" id="GO:0046854">
    <property type="term" value="P:phosphatidylinositol phosphate biosynthetic process"/>
    <property type="evidence" value="ECO:0007669"/>
    <property type="project" value="TreeGrafter"/>
</dbReference>
<evidence type="ECO:0000256" key="4">
    <source>
        <dbReference type="RuleBase" id="RU363090"/>
    </source>
</evidence>
<dbReference type="SUPFAM" id="SSF56104">
    <property type="entry name" value="SAICAR synthase-like"/>
    <property type="match status" value="1"/>
</dbReference>
<dbReference type="STRING" id="990121.A0A0V0ZLX9"/>
<keyword evidence="2 4" id="KW-0808">Transferase</keyword>
<comment type="caution">
    <text evidence="6">The sequence shown here is derived from an EMBL/GenBank/DDBJ whole genome shotgun (WGS) entry which is preliminary data.</text>
</comment>
<dbReference type="EC" id="2.7.-.-" evidence="4"/>
<proteinExistence type="inferred from homology"/>
<dbReference type="GO" id="GO:0005634">
    <property type="term" value="C:nucleus"/>
    <property type="evidence" value="ECO:0007669"/>
    <property type="project" value="TreeGrafter"/>
</dbReference>
<evidence type="ECO:0000256" key="3">
    <source>
        <dbReference type="ARBA" id="ARBA00022777"/>
    </source>
</evidence>
<dbReference type="OrthoDB" id="338650at2759"/>
<accession>A0A0V0ZLX9</accession>
<protein>
    <recommendedName>
        <fullName evidence="4">Kinase</fullName>
        <ecNumber evidence="4">2.7.-.-</ecNumber>
    </recommendedName>
</protein>
<evidence type="ECO:0000256" key="1">
    <source>
        <dbReference type="ARBA" id="ARBA00007374"/>
    </source>
</evidence>
<feature type="region of interest" description="Disordered" evidence="5">
    <location>
        <begin position="213"/>
        <end position="244"/>
    </location>
</feature>
<feature type="region of interest" description="Disordered" evidence="5">
    <location>
        <begin position="265"/>
        <end position="289"/>
    </location>
</feature>
<keyword evidence="3 4" id="KW-0418">Kinase</keyword>
<dbReference type="GO" id="GO:0000828">
    <property type="term" value="F:inositol hexakisphosphate kinase activity"/>
    <property type="evidence" value="ECO:0007669"/>
    <property type="project" value="TreeGrafter"/>
</dbReference>
<evidence type="ECO:0000256" key="5">
    <source>
        <dbReference type="SAM" id="MobiDB-lite"/>
    </source>
</evidence>
<dbReference type="PANTHER" id="PTHR12400:SF26">
    <property type="entry name" value="KINASE"/>
    <property type="match status" value="1"/>
</dbReference>
<dbReference type="InterPro" id="IPR005522">
    <property type="entry name" value="IPK"/>
</dbReference>
<dbReference type="Proteomes" id="UP000054783">
    <property type="component" value="Unassembled WGS sequence"/>
</dbReference>
<feature type="compositionally biased region" description="Polar residues" evidence="5">
    <location>
        <begin position="220"/>
        <end position="232"/>
    </location>
</feature>
<evidence type="ECO:0000313" key="7">
    <source>
        <dbReference type="Proteomes" id="UP000054783"/>
    </source>
</evidence>
<evidence type="ECO:0000256" key="2">
    <source>
        <dbReference type="ARBA" id="ARBA00022679"/>
    </source>
</evidence>
<dbReference type="Pfam" id="PF03770">
    <property type="entry name" value="IPK"/>
    <property type="match status" value="1"/>
</dbReference>
<reference evidence="6 7" key="1">
    <citation type="submission" date="2015-01" db="EMBL/GenBank/DDBJ databases">
        <title>Evolution of Trichinella species and genotypes.</title>
        <authorList>
            <person name="Korhonen P.K."/>
            <person name="Edoardo P."/>
            <person name="Giuseppe L.R."/>
            <person name="Gasser R.B."/>
        </authorList>
    </citation>
    <scope>NUCLEOTIDE SEQUENCE [LARGE SCALE GENOMIC DNA]</scope>
    <source>
        <strain evidence="6">ISS2496</strain>
    </source>
</reference>
<sequence>MTQWCGKIIKKKRIVRTLNSPSIIDWVGSLFCISVFTVYCNHWQSEIASAVRLTVGRRYQAMLSSASSLESVDLANKQIINRFCFSVLIVFTKFLLPAAFRPPCFQVYSIFCYGHVRLFHQLHPTTKTNCIFVSFEIIMGCTESSLSERKNGNCWPTVDEGAENAMVGKKRQPVLANRQQQRPKPQAEEQIMLTSSNLSNMQLPQIVVFSESTGKDDLQSDNNENTGNSSCIDDSENESASLDGLKKVRRSTMFKLNKLVEVEKQQEGHLGGGHRLDPCSSSSSSSDLEKHTRTILRRFPFPTMNNANRPSPGSSPRFGMKTIKCITWRRDTVPPDIRPADEARPQQLDPVIWHAQHALNYMVVKSVETAIPVVVPLEKWLQDRLSSWVQLSGHDGTIVPASDSTLWKKRASNESNESNAYIKLMNDPLSNFVAKFYLFIEIEDLTRHFNNPAIMDVKIGTRTFLESEVNNPAKRADLYKKMIAIDGNEPTEEEHVDKAITKLRYMQFRERESSTAEFGFRIEAIKSSDGHTEKNFKRVKSKDEIMEILIHFFGPDSKKVRGIFVKRLKVLRRKLLRSAVFMTHEFIGSSLLFMYDKKHANVWMIDFAKVCPVETVTLNHTSSWQFGNHEDGYFVGLDNLIQIFEEMKLFEMRRLSANTTKKNSGSSSISRMSNSGFS</sequence>
<dbReference type="GO" id="GO:0032958">
    <property type="term" value="P:inositol phosphate biosynthetic process"/>
    <property type="evidence" value="ECO:0007669"/>
    <property type="project" value="InterPro"/>
</dbReference>
<comment type="similarity">
    <text evidence="1 4">Belongs to the inositol phosphokinase (IPK) family.</text>
</comment>
<gene>
    <name evidence="6" type="primary">Itpkb</name>
    <name evidence="6" type="ORF">T12_4398</name>
</gene>
<dbReference type="Gene3D" id="3.30.470.160">
    <property type="entry name" value="Inositol polyphosphate kinase"/>
    <property type="match status" value="1"/>
</dbReference>
<organism evidence="6 7">
    <name type="scientific">Trichinella patagoniensis</name>
    <dbReference type="NCBI Taxonomy" id="990121"/>
    <lineage>
        <taxon>Eukaryota</taxon>
        <taxon>Metazoa</taxon>
        <taxon>Ecdysozoa</taxon>
        <taxon>Nematoda</taxon>
        <taxon>Enoplea</taxon>
        <taxon>Dorylaimia</taxon>
        <taxon>Trichinellida</taxon>
        <taxon>Trichinellidae</taxon>
        <taxon>Trichinella</taxon>
    </lineage>
</organism>
<dbReference type="EMBL" id="JYDQ01000142">
    <property type="protein sequence ID" value="KRY13315.1"/>
    <property type="molecule type" value="Genomic_DNA"/>
</dbReference>
<dbReference type="InterPro" id="IPR038286">
    <property type="entry name" value="IPK_sf"/>
</dbReference>
<keyword evidence="7" id="KW-1185">Reference proteome</keyword>
<dbReference type="GO" id="GO:0005737">
    <property type="term" value="C:cytoplasm"/>
    <property type="evidence" value="ECO:0007669"/>
    <property type="project" value="TreeGrafter"/>
</dbReference>
<dbReference type="AlphaFoldDB" id="A0A0V0ZLX9"/>
<name>A0A0V0ZLX9_9BILA</name>
<dbReference type="PANTHER" id="PTHR12400">
    <property type="entry name" value="INOSITOL POLYPHOSPHATE KINASE"/>
    <property type="match status" value="1"/>
</dbReference>